<evidence type="ECO:0000256" key="8">
    <source>
        <dbReference type="HAMAP-Rule" id="MF_03111"/>
    </source>
</evidence>
<organism evidence="9 10">
    <name type="scientific">Acanthoscelides obtectus</name>
    <name type="common">Bean weevil</name>
    <name type="synonym">Bruchus obtectus</name>
    <dbReference type="NCBI Taxonomy" id="200917"/>
    <lineage>
        <taxon>Eukaryota</taxon>
        <taxon>Metazoa</taxon>
        <taxon>Ecdysozoa</taxon>
        <taxon>Arthropoda</taxon>
        <taxon>Hexapoda</taxon>
        <taxon>Insecta</taxon>
        <taxon>Pterygota</taxon>
        <taxon>Neoptera</taxon>
        <taxon>Endopterygota</taxon>
        <taxon>Coleoptera</taxon>
        <taxon>Polyphaga</taxon>
        <taxon>Cucujiformia</taxon>
        <taxon>Chrysomeloidea</taxon>
        <taxon>Chrysomelidae</taxon>
        <taxon>Bruchinae</taxon>
        <taxon>Bruchini</taxon>
        <taxon>Acanthoscelides</taxon>
    </lineage>
</organism>
<dbReference type="InterPro" id="IPR007715">
    <property type="entry name" value="Coq4"/>
</dbReference>
<comment type="cofactor">
    <cofactor evidence="8">
        <name>Zn(2+)</name>
        <dbReference type="ChEBI" id="CHEBI:29105"/>
    </cofactor>
</comment>
<dbReference type="EMBL" id="CAKOFQ010006815">
    <property type="protein sequence ID" value="CAH1973852.1"/>
    <property type="molecule type" value="Genomic_DNA"/>
</dbReference>
<dbReference type="EC" id="4.1.1.130" evidence="8"/>
<name>A0A9P0KH72_ACAOB</name>
<dbReference type="GO" id="GO:0008270">
    <property type="term" value="F:zinc ion binding"/>
    <property type="evidence" value="ECO:0007669"/>
    <property type="project" value="UniProtKB-UniRule"/>
</dbReference>
<evidence type="ECO:0000256" key="4">
    <source>
        <dbReference type="ARBA" id="ARBA00022833"/>
    </source>
</evidence>
<protein>
    <recommendedName>
        <fullName evidence="8">Ubiquinone biosynthesis protein COQ4 homolog, mitochondrial</fullName>
    </recommendedName>
    <alternativeName>
        <fullName evidence="8">4-hydroxy-3-methoxy-5-polyprenylbenzoate decarboxylase</fullName>
        <ecNumber evidence="8">4.1.1.130</ecNumber>
    </alternativeName>
    <alternativeName>
        <fullName evidence="8">Coenzyme Q biosynthesis protein 4 homolog</fullName>
    </alternativeName>
</protein>
<evidence type="ECO:0000256" key="2">
    <source>
        <dbReference type="ARBA" id="ARBA00022723"/>
    </source>
</evidence>
<dbReference type="Pfam" id="PF05019">
    <property type="entry name" value="Coq4"/>
    <property type="match status" value="1"/>
</dbReference>
<dbReference type="Proteomes" id="UP001152888">
    <property type="component" value="Unassembled WGS sequence"/>
</dbReference>
<dbReference type="GO" id="GO:0031314">
    <property type="term" value="C:extrinsic component of mitochondrial inner membrane"/>
    <property type="evidence" value="ECO:0007669"/>
    <property type="project" value="UniProtKB-UniRule"/>
</dbReference>
<keyword evidence="5 8" id="KW-0496">Mitochondrion</keyword>
<keyword evidence="7 8" id="KW-0456">Lyase</keyword>
<proteinExistence type="inferred from homology"/>
<comment type="caution">
    <text evidence="9">The sequence shown here is derived from an EMBL/GenBank/DDBJ whole genome shotgun (WGS) entry which is preliminary data.</text>
</comment>
<evidence type="ECO:0000256" key="3">
    <source>
        <dbReference type="ARBA" id="ARBA00022792"/>
    </source>
</evidence>
<keyword evidence="4 8" id="KW-0862">Zinc</keyword>
<feature type="binding site" evidence="8">
    <location>
        <position position="176"/>
    </location>
    <ligand>
        <name>Zn(2+)</name>
        <dbReference type="ChEBI" id="CHEBI:29105"/>
    </ligand>
</feature>
<dbReference type="GO" id="GO:0120539">
    <property type="term" value="F:4-hydroxy-3-methoxy-5-polyprenylbenzoate decarboxylase activity"/>
    <property type="evidence" value="ECO:0007669"/>
    <property type="project" value="UniProtKB-EC"/>
</dbReference>
<keyword evidence="2 8" id="KW-0479">Metal-binding</keyword>
<keyword evidence="1 8" id="KW-0831">Ubiquinone biosynthesis</keyword>
<evidence type="ECO:0000256" key="6">
    <source>
        <dbReference type="ARBA" id="ARBA00023136"/>
    </source>
</evidence>
<dbReference type="PANTHER" id="PTHR12922:SF7">
    <property type="entry name" value="UBIQUINONE BIOSYNTHESIS PROTEIN COQ4 HOMOLOG, MITOCHONDRIAL"/>
    <property type="match status" value="1"/>
</dbReference>
<evidence type="ECO:0000256" key="1">
    <source>
        <dbReference type="ARBA" id="ARBA00022688"/>
    </source>
</evidence>
<dbReference type="HAMAP" id="MF_03111">
    <property type="entry name" value="Coq4"/>
    <property type="match status" value="1"/>
</dbReference>
<keyword evidence="3 8" id="KW-0999">Mitochondrion inner membrane</keyword>
<evidence type="ECO:0000313" key="9">
    <source>
        <dbReference type="EMBL" id="CAH1973852.1"/>
    </source>
</evidence>
<feature type="binding site" evidence="8">
    <location>
        <position position="160"/>
    </location>
    <ligand>
        <name>Zn(2+)</name>
        <dbReference type="ChEBI" id="CHEBI:29105"/>
    </ligand>
</feature>
<evidence type="ECO:0000256" key="7">
    <source>
        <dbReference type="ARBA" id="ARBA00023239"/>
    </source>
</evidence>
<dbReference type="PANTHER" id="PTHR12922">
    <property type="entry name" value="UBIQUINONE BIOSYNTHESIS PROTEIN"/>
    <property type="match status" value="1"/>
</dbReference>
<comment type="subunit">
    <text evidence="8">Component of a multi-subunit COQ enzyme complex.</text>
</comment>
<keyword evidence="10" id="KW-1185">Reference proteome</keyword>
<keyword evidence="6 8" id="KW-0472">Membrane</keyword>
<evidence type="ECO:0000256" key="5">
    <source>
        <dbReference type="ARBA" id="ARBA00023128"/>
    </source>
</evidence>
<sequence length="261" mass="30347">MTKLFNTVRVLQSSRLQLLLRCYSQTVSNFEEYYQHHHIPTNSFQKILLTAGSAAVSLLNPFRADMIACLGETSGVTASRYILEKMKESEEGSRILADQPRINTNTIDLSYLRNLPEGTLGKTYFNFLVTNKVTPDSRDPVRFVDDIELAYVLQRYREAHDLIHTVLQMPTNMLGEVTVKWVEALQFKLPMCVAGGIFGAIRLKPKQRQNYVKYYLPWAIDTGQNAKFLMNVYYEERWEQSLDEFHNEYNIKPLIIEKKYE</sequence>
<dbReference type="InterPro" id="IPR027540">
    <property type="entry name" value="Coq4_euk"/>
</dbReference>
<comment type="function">
    <text evidence="8">Lyase that catalyzes the C1-decarboxylation of 4-hydroxy-3-methoxy-5-(all-trans-polyprenyl)benzoic acid into 2-methoxy-6-(all-trans-polyprenyl)phenol during ubiquinone biosynthesis.</text>
</comment>
<feature type="binding site" evidence="8">
    <location>
        <position position="161"/>
    </location>
    <ligand>
        <name>Zn(2+)</name>
        <dbReference type="ChEBI" id="CHEBI:29105"/>
    </ligand>
</feature>
<reference evidence="9" key="1">
    <citation type="submission" date="2022-03" db="EMBL/GenBank/DDBJ databases">
        <authorList>
            <person name="Sayadi A."/>
        </authorList>
    </citation>
    <scope>NUCLEOTIDE SEQUENCE</scope>
</reference>
<dbReference type="OrthoDB" id="4249at2759"/>
<feature type="binding site" evidence="8">
    <location>
        <position position="164"/>
    </location>
    <ligand>
        <name>Zn(2+)</name>
        <dbReference type="ChEBI" id="CHEBI:29105"/>
    </ligand>
</feature>
<comment type="similarity">
    <text evidence="8">Belongs to the COQ4 family.</text>
</comment>
<evidence type="ECO:0000313" key="10">
    <source>
        <dbReference type="Proteomes" id="UP001152888"/>
    </source>
</evidence>
<dbReference type="AlphaFoldDB" id="A0A9P0KH72"/>
<comment type="catalytic activity">
    <reaction evidence="8">
        <text>a 4-hydroxy-3-methoxy-5-(all-trans-polyprenyl)benzoate + H(+) = a 2-methoxy-6-(all-trans-polyprenyl)phenol + CO2</text>
        <dbReference type="Rhea" id="RHEA:81179"/>
        <dbReference type="Rhea" id="RHEA-COMP:9551"/>
        <dbReference type="Rhea" id="RHEA-COMP:10931"/>
        <dbReference type="ChEBI" id="CHEBI:15378"/>
        <dbReference type="ChEBI" id="CHEBI:16526"/>
        <dbReference type="ChEBI" id="CHEBI:62731"/>
        <dbReference type="ChEBI" id="CHEBI:84443"/>
        <dbReference type="EC" id="4.1.1.130"/>
    </reaction>
</comment>
<accession>A0A9P0KH72</accession>
<comment type="subcellular location">
    <subcellularLocation>
        <location evidence="8">Mitochondrion inner membrane</location>
        <topology evidence="8">Peripheral membrane protein</topology>
        <orientation evidence="8">Matrix side</orientation>
    </subcellularLocation>
</comment>
<comment type="pathway">
    <text evidence="8">Cofactor biosynthesis; ubiquinone biosynthesis.</text>
</comment>
<gene>
    <name evidence="9" type="ORF">ACAOBT_LOCUS10771</name>
</gene>